<organism evidence="1 2">
    <name type="scientific">Mesorhizobium plurifarium</name>
    <dbReference type="NCBI Taxonomy" id="69974"/>
    <lineage>
        <taxon>Bacteria</taxon>
        <taxon>Pseudomonadati</taxon>
        <taxon>Pseudomonadota</taxon>
        <taxon>Alphaproteobacteria</taxon>
        <taxon>Hyphomicrobiales</taxon>
        <taxon>Phyllobacteriaceae</taxon>
        <taxon>Mesorhizobium</taxon>
    </lineage>
</organism>
<protein>
    <submittedName>
        <fullName evidence="1">Uncharacterized protein</fullName>
    </submittedName>
</protein>
<name>A0A090E2E8_MESPL</name>
<dbReference type="EMBL" id="CCMZ01000028">
    <property type="protein sequence ID" value="CDX20963.1"/>
    <property type="molecule type" value="Genomic_DNA"/>
</dbReference>
<dbReference type="AlphaFoldDB" id="A0A090E2E8"/>
<keyword evidence="2" id="KW-1185">Reference proteome</keyword>
<gene>
    <name evidence="1" type="ORF">MPL3356_340116</name>
</gene>
<reference evidence="2" key="1">
    <citation type="submission" date="2014-08" db="EMBL/GenBank/DDBJ databases">
        <authorList>
            <person name="Moulin L."/>
        </authorList>
    </citation>
    <scope>NUCLEOTIDE SEQUENCE [LARGE SCALE GENOMIC DNA]</scope>
</reference>
<sequence>MPDRPCGRTSLYNSTLNSHGTGIERELCYPWHPWDGLQVHTHEIIENGDVRFSAAAFPAKRRTGGWRFRRGFSTDQLA</sequence>
<accession>A0A090E2E8</accession>
<evidence type="ECO:0000313" key="2">
    <source>
        <dbReference type="Proteomes" id="UP000045285"/>
    </source>
</evidence>
<dbReference type="Proteomes" id="UP000045285">
    <property type="component" value="Unassembled WGS sequence"/>
</dbReference>
<proteinExistence type="predicted"/>
<evidence type="ECO:0000313" key="1">
    <source>
        <dbReference type="EMBL" id="CDX20963.1"/>
    </source>
</evidence>